<keyword evidence="3" id="KW-0396">Initiation factor</keyword>
<evidence type="ECO:0000256" key="1">
    <source>
        <dbReference type="SAM" id="MobiDB-lite"/>
    </source>
</evidence>
<dbReference type="VEuPathDB" id="PlasmoDB:PmUG01_07019200"/>
<dbReference type="PANTHER" id="PTHR12217">
    <property type="entry name" value="EUKARYOTIC TRANSLATION INITIATION FACTOR 2D"/>
    <property type="match status" value="1"/>
</dbReference>
<dbReference type="InterPro" id="IPR036877">
    <property type="entry name" value="SUI1_dom_sf"/>
</dbReference>
<dbReference type="GO" id="GO:0003743">
    <property type="term" value="F:translation initiation factor activity"/>
    <property type="evidence" value="ECO:0007669"/>
    <property type="project" value="UniProtKB-KW"/>
</dbReference>
<dbReference type="InterPro" id="IPR058886">
    <property type="entry name" value="SWIB_eIF2D"/>
</dbReference>
<dbReference type="SUPFAM" id="SSF88697">
    <property type="entry name" value="PUA domain-like"/>
    <property type="match status" value="1"/>
</dbReference>
<dbReference type="Pfam" id="PF01253">
    <property type="entry name" value="SUI1"/>
    <property type="match status" value="1"/>
</dbReference>
<dbReference type="InterPro" id="IPR039757">
    <property type="entry name" value="EIF2D"/>
</dbReference>
<dbReference type="Pfam" id="PF17832">
    <property type="entry name" value="Pre-PUA"/>
    <property type="match status" value="1"/>
</dbReference>
<dbReference type="Gene3D" id="3.10.400.20">
    <property type="match status" value="1"/>
</dbReference>
<dbReference type="OrthoDB" id="199771at2759"/>
<dbReference type="EMBL" id="LT594628">
    <property type="protein sequence ID" value="SBT87731.1"/>
    <property type="molecule type" value="Genomic_DNA"/>
</dbReference>
<dbReference type="FunFam" id="3.30.780.10:FF:000012">
    <property type="entry name" value="Translation initiation factor SUI1, putative"/>
    <property type="match status" value="1"/>
</dbReference>
<reference evidence="3 4" key="1">
    <citation type="submission" date="2016-06" db="EMBL/GenBank/DDBJ databases">
        <authorList>
            <consortium name="Pathogen Informatics"/>
        </authorList>
    </citation>
    <scope>NUCLEOTIDE SEQUENCE [LARGE SCALE GENOMIC DNA]</scope>
</reference>
<accession>A0A1D3JM77</accession>
<dbReference type="Pfam" id="PF25304">
    <property type="entry name" value="WHD_eIF2D"/>
    <property type="match status" value="1"/>
</dbReference>
<feature type="compositionally biased region" description="Polar residues" evidence="1">
    <location>
        <begin position="651"/>
        <end position="679"/>
    </location>
</feature>
<feature type="domain" description="SUI1" evidence="2">
    <location>
        <begin position="802"/>
        <end position="874"/>
    </location>
</feature>
<protein>
    <submittedName>
        <fullName evidence="3">Translation initiation factor SUI1, putative</fullName>
    </submittedName>
</protein>
<dbReference type="Pfam" id="PF26292">
    <property type="entry name" value="PUA_elF2D"/>
    <property type="match status" value="1"/>
</dbReference>
<feature type="compositionally biased region" description="Acidic residues" evidence="1">
    <location>
        <begin position="223"/>
        <end position="238"/>
    </location>
</feature>
<evidence type="ECO:0000313" key="4">
    <source>
        <dbReference type="Proteomes" id="UP000219813"/>
    </source>
</evidence>
<dbReference type="KEGG" id="pmal:PMUG01_07019200"/>
<evidence type="ECO:0000259" key="2">
    <source>
        <dbReference type="PROSITE" id="PS50296"/>
    </source>
</evidence>
<dbReference type="PROSITE" id="PS50296">
    <property type="entry name" value="SUI1"/>
    <property type="match status" value="1"/>
</dbReference>
<dbReference type="Gene3D" id="3.30.780.10">
    <property type="entry name" value="SUI1-like domain"/>
    <property type="match status" value="1"/>
</dbReference>
<dbReference type="OMA" id="MIPGICK"/>
<feature type="region of interest" description="Disordered" evidence="1">
    <location>
        <begin position="212"/>
        <end position="238"/>
    </location>
</feature>
<dbReference type="InterPro" id="IPR036885">
    <property type="entry name" value="SWIB_MDM2_dom_sf"/>
</dbReference>
<sequence length="886" mass="101560">MFKNNITLGNKNFLGNKDRKKLAINIKNTFNIEKDEIVDEILDKEDTSVCKVQKSKIIVYISKNIPVLFCENNVIFPTVYTLWKFPQIIPCFVIYPPASEFLLRGADLMIPGICKDVDDLEKLKVGNVWGVRVFNNPHIFAVGQCCIDYNNNKKFYNLKGKCLKLAHIYNDKLWNIGPQSIPHSSFKNKIIDSIEELVDNLDDFKIYNENKGGKKNTSRSSDEAEGVEEGEGIEVEEDVEEQKTKKKKKKVDFGFFSDEDDEEVGNDLSLTYNDKNNINGKKENETKLKSMPNEKHLVNFYKHFNTIMKKRNQIKNGSSELKCSNASTSTIDDSSAWNKSKINEGVSKNKDTTDRLSDDYQSKKKECNVDLDAMEKVLGLNDSDNANKENSVKRNGNNSHLPVQQKKDNTKNSLTTMDINEFDQVYDNEQEMFSEMESSRKPSGSLAYEQRDDMDTVIINEEQRVENVRKKKEAERGDIIDEKNILNGSSNTKEEEVKHMGDNISNKNGTTIFELNNEQQDVLLLYSLLEALHSISDESLPLEVSGIYSRMTREIMYILRNDTVLGELQKCNVPNEIINKIRKKEINLEVDVKKSSHKKLIKFIQYCSKTKLIKIKENRNVVSIVEICKRNPLYASYKCMSLSDKKKYASEGQSKSENQDPNDSQVQGQNSKTDTNTPVNNKCAQILEYYMPSSKTLNIFKCVDSKTEKNSYFNISQLRDVFKSYIKLQNLQKDDDMSFIKINEQLQSFLCVENISNNILPYDVIMNQFISAQQPCYAVIKPYTNFDADSVNIIKGVCPSIHIYAVARMKGKKYVTHITNLYLFHLDLTKFSDQVQKQLACSCSTVISPSTKKEEILVQGNVVNQIYNILISNYSFPKKYIVLNAK</sequence>
<evidence type="ECO:0000313" key="3">
    <source>
        <dbReference type="EMBL" id="SBT87731.1"/>
    </source>
</evidence>
<dbReference type="RefSeq" id="XP_028860663.1">
    <property type="nucleotide sequence ID" value="XM_029003923.1"/>
</dbReference>
<dbReference type="GO" id="GO:0001731">
    <property type="term" value="P:formation of translation preinitiation complex"/>
    <property type="evidence" value="ECO:0007669"/>
    <property type="project" value="InterPro"/>
</dbReference>
<dbReference type="AlphaFoldDB" id="A0A1D3JM77"/>
<dbReference type="Pfam" id="PF26291">
    <property type="entry name" value="SWIB_eIF2D"/>
    <property type="match status" value="1"/>
</dbReference>
<dbReference type="SUPFAM" id="SSF47592">
    <property type="entry name" value="SWIB/MDM2 domain"/>
    <property type="match status" value="1"/>
</dbReference>
<feature type="region of interest" description="Disordered" evidence="1">
    <location>
        <begin position="650"/>
        <end position="679"/>
    </location>
</feature>
<dbReference type="CDD" id="cd11608">
    <property type="entry name" value="eIF2D_C"/>
    <property type="match status" value="1"/>
</dbReference>
<dbReference type="GeneID" id="39867756"/>
<dbReference type="InterPro" id="IPR001950">
    <property type="entry name" value="SUI1"/>
</dbReference>
<feature type="compositionally biased region" description="Polar residues" evidence="1">
    <location>
        <begin position="393"/>
        <end position="402"/>
    </location>
</feature>
<dbReference type="InterPro" id="IPR039759">
    <property type="entry name" value="eIF2D_SUI1"/>
</dbReference>
<proteinExistence type="predicted"/>
<dbReference type="InterPro" id="IPR015947">
    <property type="entry name" value="PUA-like_sf"/>
</dbReference>
<dbReference type="InterPro" id="IPR048248">
    <property type="entry name" value="PUA_eIF2d-like"/>
</dbReference>
<dbReference type="Proteomes" id="UP000219813">
    <property type="component" value="Chromosome 7"/>
</dbReference>
<keyword evidence="3" id="KW-0648">Protein biosynthesis</keyword>
<dbReference type="InterPro" id="IPR041366">
    <property type="entry name" value="Pre-PUA"/>
</dbReference>
<organism evidence="3 4">
    <name type="scientific">Plasmodium malariae</name>
    <dbReference type="NCBI Taxonomy" id="5858"/>
    <lineage>
        <taxon>Eukaryota</taxon>
        <taxon>Sar</taxon>
        <taxon>Alveolata</taxon>
        <taxon>Apicomplexa</taxon>
        <taxon>Aconoidasida</taxon>
        <taxon>Haemosporida</taxon>
        <taxon>Plasmodiidae</taxon>
        <taxon>Plasmodium</taxon>
        <taxon>Plasmodium (Plasmodium)</taxon>
    </lineage>
</organism>
<dbReference type="PANTHER" id="PTHR12217:SF4">
    <property type="entry name" value="EUKARYOTIC TRANSLATION INITIATION FACTOR 2D"/>
    <property type="match status" value="1"/>
</dbReference>
<name>A0A1D3JM77_PLAMA</name>
<dbReference type="SUPFAM" id="SSF55159">
    <property type="entry name" value="eIF1-like"/>
    <property type="match status" value="1"/>
</dbReference>
<feature type="region of interest" description="Disordered" evidence="1">
    <location>
        <begin position="316"/>
        <end position="335"/>
    </location>
</feature>
<dbReference type="InterPro" id="IPR057429">
    <property type="entry name" value="WH_eIF2D"/>
</dbReference>
<dbReference type="CDD" id="cd21156">
    <property type="entry name" value="PUA_eIF2d-like"/>
    <property type="match status" value="1"/>
</dbReference>
<keyword evidence="4" id="KW-1185">Reference proteome</keyword>
<feature type="region of interest" description="Disordered" evidence="1">
    <location>
        <begin position="380"/>
        <end position="413"/>
    </location>
</feature>
<gene>
    <name evidence="3" type="primary">PmUG01_07019200</name>
    <name evidence="3" type="ORF">PMUG01_07019200</name>
</gene>